<dbReference type="EMBL" id="JAWDGP010007584">
    <property type="protein sequence ID" value="KAK3712428.1"/>
    <property type="molecule type" value="Genomic_DNA"/>
</dbReference>
<feature type="chain" id="PRO_5042191291" description="Secreted protein" evidence="1">
    <location>
        <begin position="18"/>
        <end position="76"/>
    </location>
</feature>
<dbReference type="AlphaFoldDB" id="A0AAE0XU05"/>
<dbReference type="Proteomes" id="UP001283361">
    <property type="component" value="Unassembled WGS sequence"/>
</dbReference>
<keyword evidence="1" id="KW-0732">Signal</keyword>
<gene>
    <name evidence="2" type="ORF">RRG08_002758</name>
</gene>
<feature type="signal peptide" evidence="1">
    <location>
        <begin position="1"/>
        <end position="17"/>
    </location>
</feature>
<accession>A0AAE0XU05</accession>
<evidence type="ECO:0000256" key="1">
    <source>
        <dbReference type="SAM" id="SignalP"/>
    </source>
</evidence>
<organism evidence="2 3">
    <name type="scientific">Elysia crispata</name>
    <name type="common">lettuce slug</name>
    <dbReference type="NCBI Taxonomy" id="231223"/>
    <lineage>
        <taxon>Eukaryota</taxon>
        <taxon>Metazoa</taxon>
        <taxon>Spiralia</taxon>
        <taxon>Lophotrochozoa</taxon>
        <taxon>Mollusca</taxon>
        <taxon>Gastropoda</taxon>
        <taxon>Heterobranchia</taxon>
        <taxon>Euthyneura</taxon>
        <taxon>Panpulmonata</taxon>
        <taxon>Sacoglossa</taxon>
        <taxon>Placobranchoidea</taxon>
        <taxon>Plakobranchidae</taxon>
        <taxon>Elysia</taxon>
    </lineage>
</organism>
<keyword evidence="3" id="KW-1185">Reference proteome</keyword>
<proteinExistence type="predicted"/>
<evidence type="ECO:0000313" key="2">
    <source>
        <dbReference type="EMBL" id="KAK3712428.1"/>
    </source>
</evidence>
<comment type="caution">
    <text evidence="2">The sequence shown here is derived from an EMBL/GenBank/DDBJ whole genome shotgun (WGS) entry which is preliminary data.</text>
</comment>
<protein>
    <recommendedName>
        <fullName evidence="4">Secreted protein</fullName>
    </recommendedName>
</protein>
<sequence>MGRVGLTSACFITLCWTSGVPLPSPHNHTHMQTYGANPGTASCDSLTSTVCFIAMFCFASIKFQNVQVNDISVGDS</sequence>
<evidence type="ECO:0000313" key="3">
    <source>
        <dbReference type="Proteomes" id="UP001283361"/>
    </source>
</evidence>
<name>A0AAE0XU05_9GAST</name>
<reference evidence="2" key="1">
    <citation type="journal article" date="2023" name="G3 (Bethesda)">
        <title>A reference genome for the long-term kleptoplast-retaining sea slug Elysia crispata morphotype clarki.</title>
        <authorList>
            <person name="Eastman K.E."/>
            <person name="Pendleton A.L."/>
            <person name="Shaikh M.A."/>
            <person name="Suttiyut T."/>
            <person name="Ogas R."/>
            <person name="Tomko P."/>
            <person name="Gavelis G."/>
            <person name="Widhalm J.R."/>
            <person name="Wisecaver J.H."/>
        </authorList>
    </citation>
    <scope>NUCLEOTIDE SEQUENCE</scope>
    <source>
        <strain evidence="2">ECLA1</strain>
    </source>
</reference>
<evidence type="ECO:0008006" key="4">
    <source>
        <dbReference type="Google" id="ProtNLM"/>
    </source>
</evidence>